<protein>
    <recommendedName>
        <fullName evidence="6">Major facilitator superfamily (MFS) profile domain-containing protein</fullName>
    </recommendedName>
</protein>
<dbReference type="PANTHER" id="PTHR23514:SF13">
    <property type="entry name" value="INNER MEMBRANE PROTEIN YBJJ"/>
    <property type="match status" value="1"/>
</dbReference>
<feature type="transmembrane region" description="Helical" evidence="5">
    <location>
        <begin position="175"/>
        <end position="200"/>
    </location>
</feature>
<dbReference type="EMBL" id="JZDQ02000037">
    <property type="protein sequence ID" value="OIJ24561.1"/>
    <property type="molecule type" value="Genomic_DNA"/>
</dbReference>
<feature type="transmembrane region" description="Helical" evidence="5">
    <location>
        <begin position="212"/>
        <end position="234"/>
    </location>
</feature>
<evidence type="ECO:0000259" key="6">
    <source>
        <dbReference type="PROSITE" id="PS50850"/>
    </source>
</evidence>
<feature type="transmembrane region" description="Helical" evidence="5">
    <location>
        <begin position="315"/>
        <end position="334"/>
    </location>
</feature>
<feature type="transmembrane region" description="Helical" evidence="5">
    <location>
        <begin position="374"/>
        <end position="393"/>
    </location>
</feature>
<comment type="caution">
    <text evidence="7">The sequence shown here is derived from an EMBL/GenBank/DDBJ whole genome shotgun (WGS) entry which is preliminary data.</text>
</comment>
<dbReference type="Pfam" id="PF07690">
    <property type="entry name" value="MFS_1"/>
    <property type="match status" value="2"/>
</dbReference>
<name>A0A1J4N2F8_9ACTN</name>
<evidence type="ECO:0000256" key="4">
    <source>
        <dbReference type="ARBA" id="ARBA00023136"/>
    </source>
</evidence>
<sequence length="398" mass="40777">MRHGPEVTSLYLVTPLRRAQAGSVVAFATNGLLSATFISRIPALRDSLGLNNSAVGLMLLAMGIGSVAALPLAGGLVMRWGAARVVRRCAMLCVAALTLVAISGSWLAQAWLVALCLVAYGVGYGVWDVAMNVEGAAVERRGGKTLMPQLHAMWSVGTVLGGILGIALVGTLPTVWHVAGVAAVALAVCWWGTAGFLPTAAPPEGHSPRRELLAAWRSPHTLLLGLMVLAFAAAEGSANDWVSLAMIDGYDVSHRVGVACYAAFVFCMSLARFAGAKVIDRVGRQPVLITSAALAGAGIVLTVLAGSFGLALAGIVLWGFGAALGFPLGISIAADDETRAAARVSVVSTLAYGAFLGFPPILGAVGDQIGTLRALLVVAVLMLPAAALAATVARRRAL</sequence>
<accession>A0A1J4N2F8</accession>
<feature type="transmembrane region" description="Helical" evidence="5">
    <location>
        <begin position="341"/>
        <end position="362"/>
    </location>
</feature>
<feature type="transmembrane region" description="Helical" evidence="5">
    <location>
        <begin position="287"/>
        <end position="309"/>
    </location>
</feature>
<feature type="transmembrane region" description="Helical" evidence="5">
    <location>
        <begin position="21"/>
        <end position="41"/>
    </location>
</feature>
<keyword evidence="4 5" id="KW-0472">Membrane</keyword>
<evidence type="ECO:0000256" key="3">
    <source>
        <dbReference type="ARBA" id="ARBA00022989"/>
    </source>
</evidence>
<dbReference type="InterPro" id="IPR036259">
    <property type="entry name" value="MFS_trans_sf"/>
</dbReference>
<comment type="subcellular location">
    <subcellularLocation>
        <location evidence="1">Cell membrane</location>
        <topology evidence="1">Multi-pass membrane protein</topology>
    </subcellularLocation>
</comment>
<dbReference type="PANTHER" id="PTHR23514">
    <property type="entry name" value="BYPASS OF STOP CODON PROTEIN 6"/>
    <property type="match status" value="1"/>
</dbReference>
<dbReference type="InterPro" id="IPR020846">
    <property type="entry name" value="MFS_dom"/>
</dbReference>
<keyword evidence="2 5" id="KW-0812">Transmembrane</keyword>
<evidence type="ECO:0000256" key="5">
    <source>
        <dbReference type="SAM" id="Phobius"/>
    </source>
</evidence>
<dbReference type="InterPro" id="IPR011701">
    <property type="entry name" value="MFS"/>
</dbReference>
<evidence type="ECO:0000313" key="8">
    <source>
        <dbReference type="Proteomes" id="UP000033772"/>
    </source>
</evidence>
<dbReference type="CDD" id="cd17393">
    <property type="entry name" value="MFS_MosC_like"/>
    <property type="match status" value="1"/>
</dbReference>
<evidence type="ECO:0000313" key="7">
    <source>
        <dbReference type="EMBL" id="OIJ24561.1"/>
    </source>
</evidence>
<dbReference type="InterPro" id="IPR051788">
    <property type="entry name" value="MFS_Transporter"/>
</dbReference>
<dbReference type="AlphaFoldDB" id="A0A1J4N2F8"/>
<dbReference type="Gene3D" id="1.20.1250.20">
    <property type="entry name" value="MFS general substrate transporter like domains"/>
    <property type="match status" value="2"/>
</dbReference>
<reference evidence="7" key="1">
    <citation type="submission" date="2016-10" db="EMBL/GenBank/DDBJ databases">
        <title>Draft Genome Sequence of Nocardioides luteus Strain BAFB, an Alkane-Degrading Bacterium Isolated from JP-7 Polluted Soil.</title>
        <authorList>
            <person name="Brown L."/>
            <person name="Ruiz O.N."/>
            <person name="Gunasekera T."/>
        </authorList>
    </citation>
    <scope>NUCLEOTIDE SEQUENCE [LARGE SCALE GENOMIC DNA]</scope>
    <source>
        <strain evidence="7">BAFB</strain>
    </source>
</reference>
<dbReference type="SUPFAM" id="SSF103473">
    <property type="entry name" value="MFS general substrate transporter"/>
    <property type="match status" value="1"/>
</dbReference>
<dbReference type="Proteomes" id="UP000033772">
    <property type="component" value="Unassembled WGS sequence"/>
</dbReference>
<feature type="transmembrane region" description="Helical" evidence="5">
    <location>
        <begin position="150"/>
        <end position="169"/>
    </location>
</feature>
<feature type="transmembrane region" description="Helical" evidence="5">
    <location>
        <begin position="53"/>
        <end position="73"/>
    </location>
</feature>
<feature type="transmembrane region" description="Helical" evidence="5">
    <location>
        <begin position="85"/>
        <end position="104"/>
    </location>
</feature>
<keyword evidence="8" id="KW-1185">Reference proteome</keyword>
<dbReference type="GO" id="GO:0005886">
    <property type="term" value="C:plasma membrane"/>
    <property type="evidence" value="ECO:0007669"/>
    <property type="project" value="UniProtKB-SubCell"/>
</dbReference>
<feature type="transmembrane region" description="Helical" evidence="5">
    <location>
        <begin position="254"/>
        <end position="275"/>
    </location>
</feature>
<gene>
    <name evidence="7" type="ORF">UG56_022430</name>
</gene>
<dbReference type="GO" id="GO:0022857">
    <property type="term" value="F:transmembrane transporter activity"/>
    <property type="evidence" value="ECO:0007669"/>
    <property type="project" value="InterPro"/>
</dbReference>
<evidence type="ECO:0000256" key="2">
    <source>
        <dbReference type="ARBA" id="ARBA00022692"/>
    </source>
</evidence>
<evidence type="ECO:0000256" key="1">
    <source>
        <dbReference type="ARBA" id="ARBA00004651"/>
    </source>
</evidence>
<proteinExistence type="predicted"/>
<keyword evidence="3 5" id="KW-1133">Transmembrane helix</keyword>
<dbReference type="PROSITE" id="PS50850">
    <property type="entry name" value="MFS"/>
    <property type="match status" value="1"/>
</dbReference>
<feature type="transmembrane region" description="Helical" evidence="5">
    <location>
        <begin position="110"/>
        <end position="130"/>
    </location>
</feature>
<feature type="domain" description="Major facilitator superfamily (MFS) profile" evidence="6">
    <location>
        <begin position="15"/>
        <end position="397"/>
    </location>
</feature>
<organism evidence="7 8">
    <name type="scientific">Nocardioides luteus</name>
    <dbReference type="NCBI Taxonomy" id="1844"/>
    <lineage>
        <taxon>Bacteria</taxon>
        <taxon>Bacillati</taxon>
        <taxon>Actinomycetota</taxon>
        <taxon>Actinomycetes</taxon>
        <taxon>Propionibacteriales</taxon>
        <taxon>Nocardioidaceae</taxon>
        <taxon>Nocardioides</taxon>
    </lineage>
</organism>